<dbReference type="EMBL" id="QUSF01000061">
    <property type="protein sequence ID" value="RLV97225.1"/>
    <property type="molecule type" value="Genomic_DNA"/>
</dbReference>
<evidence type="ECO:0000313" key="3">
    <source>
        <dbReference type="Proteomes" id="UP000276834"/>
    </source>
</evidence>
<dbReference type="InterPro" id="IPR016187">
    <property type="entry name" value="CTDL_fold"/>
</dbReference>
<dbReference type="Proteomes" id="UP000276834">
    <property type="component" value="Unassembled WGS sequence"/>
</dbReference>
<dbReference type="Gene3D" id="3.10.100.10">
    <property type="entry name" value="Mannose-Binding Protein A, subunit A"/>
    <property type="match status" value="1"/>
</dbReference>
<reference evidence="2 3" key="1">
    <citation type="journal article" date="2018" name="Proc. R. Soc. B">
        <title>A non-coding region near Follistatin controls head colour polymorphism in the Gouldian finch.</title>
        <authorList>
            <person name="Toomey M.B."/>
            <person name="Marques C.I."/>
            <person name="Andrade P."/>
            <person name="Araujo P.M."/>
            <person name="Sabatino S."/>
            <person name="Gazda M.A."/>
            <person name="Afonso S."/>
            <person name="Lopes R.J."/>
            <person name="Corbo J.C."/>
            <person name="Carneiro M."/>
        </authorList>
    </citation>
    <scope>NUCLEOTIDE SEQUENCE [LARGE SCALE GENOMIC DNA]</scope>
    <source>
        <strain evidence="2">Red01</strain>
        <tissue evidence="2">Muscle</tissue>
    </source>
</reference>
<keyword evidence="1" id="KW-0732">Signal</keyword>
<evidence type="ECO:0000256" key="1">
    <source>
        <dbReference type="SAM" id="SignalP"/>
    </source>
</evidence>
<keyword evidence="3" id="KW-1185">Reference proteome</keyword>
<protein>
    <recommendedName>
        <fullName evidence="4">C-type lectin domain-containing protein</fullName>
    </recommendedName>
</protein>
<evidence type="ECO:0008006" key="4">
    <source>
        <dbReference type="Google" id="ProtNLM"/>
    </source>
</evidence>
<proteinExistence type="predicted"/>
<sequence length="228" mass="24288">MRPSLLMAIALLGTVLLSHSGECPPHPTCLRGHPGDTPDLRVTQPVSAALASPAVDDEDDMTELEMPEYSGCRGASDKQALGVPSMPGTATCSYVVVSHCQTFHHAQYICANHFHGRLASIHDSHTNNFLLLLARRHTSNGLVWIGAVTQPAVRTLPRTHHPGLGAPCLLPVSPVPTPGVPAPSHDSQCTTWVPQSHSQCSQCPLRETQLHPSVPSAHLGAPALSQYL</sequence>
<feature type="signal peptide" evidence="1">
    <location>
        <begin position="1"/>
        <end position="20"/>
    </location>
</feature>
<dbReference type="SUPFAM" id="SSF56436">
    <property type="entry name" value="C-type lectin-like"/>
    <property type="match status" value="1"/>
</dbReference>
<gene>
    <name evidence="2" type="ORF">DV515_00011983</name>
</gene>
<feature type="chain" id="PRO_5018059484" description="C-type lectin domain-containing protein" evidence="1">
    <location>
        <begin position="21"/>
        <end position="228"/>
    </location>
</feature>
<dbReference type="InterPro" id="IPR016186">
    <property type="entry name" value="C-type_lectin-like/link_sf"/>
</dbReference>
<name>A0A3L8S4S7_CHLGU</name>
<organism evidence="2 3">
    <name type="scientific">Chloebia gouldiae</name>
    <name type="common">Gouldian finch</name>
    <name type="synonym">Erythrura gouldiae</name>
    <dbReference type="NCBI Taxonomy" id="44316"/>
    <lineage>
        <taxon>Eukaryota</taxon>
        <taxon>Metazoa</taxon>
        <taxon>Chordata</taxon>
        <taxon>Craniata</taxon>
        <taxon>Vertebrata</taxon>
        <taxon>Euteleostomi</taxon>
        <taxon>Archelosauria</taxon>
        <taxon>Archosauria</taxon>
        <taxon>Dinosauria</taxon>
        <taxon>Saurischia</taxon>
        <taxon>Theropoda</taxon>
        <taxon>Coelurosauria</taxon>
        <taxon>Aves</taxon>
        <taxon>Neognathae</taxon>
        <taxon>Neoaves</taxon>
        <taxon>Telluraves</taxon>
        <taxon>Australaves</taxon>
        <taxon>Passeriformes</taxon>
        <taxon>Passeroidea</taxon>
        <taxon>Passeridae</taxon>
        <taxon>Chloebia</taxon>
    </lineage>
</organism>
<comment type="caution">
    <text evidence="2">The sequence shown here is derived from an EMBL/GenBank/DDBJ whole genome shotgun (WGS) entry which is preliminary data.</text>
</comment>
<dbReference type="AlphaFoldDB" id="A0A3L8S4S7"/>
<accession>A0A3L8S4S7</accession>
<dbReference type="OrthoDB" id="6369810at2759"/>
<evidence type="ECO:0000313" key="2">
    <source>
        <dbReference type="EMBL" id="RLV97225.1"/>
    </source>
</evidence>